<dbReference type="NCBIfam" id="NF008557">
    <property type="entry name" value="PRK11493.1"/>
    <property type="match status" value="1"/>
</dbReference>
<dbReference type="AlphaFoldDB" id="A0A7Y9FP94"/>
<comment type="caution">
    <text evidence="11">The sequence shown here is derived from an EMBL/GenBank/DDBJ whole genome shotgun (WGS) entry which is preliminary data.</text>
</comment>
<evidence type="ECO:0000313" key="12">
    <source>
        <dbReference type="Proteomes" id="UP000517753"/>
    </source>
</evidence>
<feature type="domain" description="Rhodanese" evidence="10">
    <location>
        <begin position="15"/>
        <end position="135"/>
    </location>
</feature>
<feature type="domain" description="Rhodanese" evidence="10">
    <location>
        <begin position="165"/>
        <end position="278"/>
    </location>
</feature>
<evidence type="ECO:0000256" key="8">
    <source>
        <dbReference type="ARBA" id="ARBA00078354"/>
    </source>
</evidence>
<gene>
    <name evidence="11" type="ORF">HD841_002750</name>
</gene>
<dbReference type="GO" id="GO:0016784">
    <property type="term" value="F:3-mercaptopyruvate sulfurtransferase activity"/>
    <property type="evidence" value="ECO:0007669"/>
    <property type="project" value="UniProtKB-EC"/>
</dbReference>
<dbReference type="InterPro" id="IPR036873">
    <property type="entry name" value="Rhodanese-like_dom_sf"/>
</dbReference>
<evidence type="ECO:0000256" key="3">
    <source>
        <dbReference type="ARBA" id="ARBA00022679"/>
    </source>
</evidence>
<dbReference type="InterPro" id="IPR045078">
    <property type="entry name" value="TST/MPST-like"/>
</dbReference>
<dbReference type="SMART" id="SM00450">
    <property type="entry name" value="RHOD"/>
    <property type="match status" value="2"/>
</dbReference>
<dbReference type="PANTHER" id="PTHR11364:SF27">
    <property type="entry name" value="SULFURTRANSFERASE"/>
    <property type="match status" value="1"/>
</dbReference>
<name>A0A7Y9FP94_9SPHN</name>
<dbReference type="Proteomes" id="UP000517753">
    <property type="component" value="Unassembled WGS sequence"/>
</dbReference>
<keyword evidence="2" id="KW-0963">Cytoplasm</keyword>
<dbReference type="GO" id="GO:0005737">
    <property type="term" value="C:cytoplasm"/>
    <property type="evidence" value="ECO:0007669"/>
    <property type="project" value="UniProtKB-SubCell"/>
</dbReference>
<dbReference type="GO" id="GO:0004792">
    <property type="term" value="F:thiosulfate-cyanide sulfurtransferase activity"/>
    <property type="evidence" value="ECO:0007669"/>
    <property type="project" value="TreeGrafter"/>
</dbReference>
<evidence type="ECO:0000256" key="5">
    <source>
        <dbReference type="ARBA" id="ARBA00051793"/>
    </source>
</evidence>
<reference evidence="11 12" key="2">
    <citation type="submission" date="2020-08" db="EMBL/GenBank/DDBJ databases">
        <title>The Agave Microbiome: Exploring the role of microbial communities in plant adaptations to desert environments.</title>
        <authorList>
            <person name="Partida-Martinez L.P."/>
        </authorList>
    </citation>
    <scope>NUCLEOTIDE SEQUENCE [LARGE SCALE GENOMIC DNA]</scope>
    <source>
        <strain evidence="11 12">AS2.3</strain>
    </source>
</reference>
<dbReference type="CDD" id="cd01449">
    <property type="entry name" value="TST_Repeat_2"/>
    <property type="match status" value="1"/>
</dbReference>
<accession>A0A7Y9FP94</accession>
<dbReference type="SUPFAM" id="SSF52821">
    <property type="entry name" value="Rhodanese/Cell cycle control phosphatase"/>
    <property type="match status" value="2"/>
</dbReference>
<dbReference type="FunFam" id="3.40.250.10:FF:000001">
    <property type="entry name" value="Sulfurtransferase"/>
    <property type="match status" value="1"/>
</dbReference>
<keyword evidence="12" id="KW-1185">Reference proteome</keyword>
<evidence type="ECO:0000256" key="6">
    <source>
        <dbReference type="ARBA" id="ARBA00066832"/>
    </source>
</evidence>
<dbReference type="Gene3D" id="3.40.250.10">
    <property type="entry name" value="Rhodanese-like domain"/>
    <property type="match status" value="2"/>
</dbReference>
<dbReference type="CDD" id="cd01448">
    <property type="entry name" value="TST_Repeat_1"/>
    <property type="match status" value="1"/>
</dbReference>
<evidence type="ECO:0000259" key="10">
    <source>
        <dbReference type="PROSITE" id="PS50206"/>
    </source>
</evidence>
<dbReference type="FunFam" id="3.40.250.10:FF:000015">
    <property type="entry name" value="Sulfurtransferase"/>
    <property type="match status" value="1"/>
</dbReference>
<evidence type="ECO:0000256" key="9">
    <source>
        <dbReference type="SAM" id="MobiDB-lite"/>
    </source>
</evidence>
<sequence>MDALVTTEWLAAESGASDLRIVDATYFANFPGETPRDAAAEYEAAHIPGAVFMNLGELRDTESDLPMMLPSAEKFASRMQSLGLGDGSRIVLYDNSPHHTAARAWWMLRTFGAHDVAILDGGLAKWQAEGRETASGKESLRHRHFTVWADAKNVRTLAQMKANVDSGAEQVVDARSAARFTGEEPDPRPATHAGHIPGSKNLPQGKLFNADGTWKRGEALREAFAAAGVDLDRPMVATCGSGITAAVLAFGAHLVGRDMPIYDGSWSEWGADRSTPKAMGAKETVDG</sequence>
<keyword evidence="11" id="KW-0670">Pyruvate</keyword>
<evidence type="ECO:0000256" key="4">
    <source>
        <dbReference type="ARBA" id="ARBA00022737"/>
    </source>
</evidence>
<comment type="subcellular location">
    <subcellularLocation>
        <location evidence="1">Cytoplasm</location>
    </subcellularLocation>
</comment>
<keyword evidence="4" id="KW-0677">Repeat</keyword>
<dbReference type="RefSeq" id="WP_179509355.1">
    <property type="nucleotide sequence ID" value="NZ_JACCBY010000003.1"/>
</dbReference>
<dbReference type="EMBL" id="JACCBY010000003">
    <property type="protein sequence ID" value="NYD90953.1"/>
    <property type="molecule type" value="Genomic_DNA"/>
</dbReference>
<dbReference type="InterPro" id="IPR001763">
    <property type="entry name" value="Rhodanese-like_dom"/>
</dbReference>
<dbReference type="Pfam" id="PF00581">
    <property type="entry name" value="Rhodanese"/>
    <property type="match status" value="2"/>
</dbReference>
<reference evidence="11 12" key="1">
    <citation type="submission" date="2020-07" db="EMBL/GenBank/DDBJ databases">
        <authorList>
            <person name="Partida-Martinez L."/>
            <person name="Huntemann M."/>
            <person name="Clum A."/>
            <person name="Wang J."/>
            <person name="Palaniappan K."/>
            <person name="Ritter S."/>
            <person name="Chen I.-M."/>
            <person name="Stamatis D."/>
            <person name="Reddy T."/>
            <person name="O'Malley R."/>
            <person name="Daum C."/>
            <person name="Shapiro N."/>
            <person name="Ivanova N."/>
            <person name="Kyrpides N."/>
            <person name="Woyke T."/>
        </authorList>
    </citation>
    <scope>NUCLEOTIDE SEQUENCE [LARGE SCALE GENOMIC DNA]</scope>
    <source>
        <strain evidence="11 12">AS2.3</strain>
    </source>
</reference>
<evidence type="ECO:0000256" key="7">
    <source>
        <dbReference type="ARBA" id="ARBA00070833"/>
    </source>
</evidence>
<dbReference type="EC" id="2.8.1.2" evidence="6"/>
<evidence type="ECO:0000256" key="1">
    <source>
        <dbReference type="ARBA" id="ARBA00004496"/>
    </source>
</evidence>
<organism evidence="11 12">
    <name type="scientific">Sphingomonas melonis</name>
    <dbReference type="NCBI Taxonomy" id="152682"/>
    <lineage>
        <taxon>Bacteria</taxon>
        <taxon>Pseudomonadati</taxon>
        <taxon>Pseudomonadota</taxon>
        <taxon>Alphaproteobacteria</taxon>
        <taxon>Sphingomonadales</taxon>
        <taxon>Sphingomonadaceae</taxon>
        <taxon>Sphingomonas</taxon>
    </lineage>
</organism>
<dbReference type="PROSITE" id="PS50206">
    <property type="entry name" value="RHODANESE_3"/>
    <property type="match status" value="2"/>
</dbReference>
<proteinExistence type="predicted"/>
<dbReference type="PANTHER" id="PTHR11364">
    <property type="entry name" value="THIOSULFATE SULFERTANSFERASE"/>
    <property type="match status" value="1"/>
</dbReference>
<comment type="catalytic activity">
    <reaction evidence="5">
        <text>2-oxo-3-sulfanylpropanoate + [thioredoxin]-dithiol = [thioredoxin]-disulfide + hydrogen sulfide + pyruvate + H(+)</text>
        <dbReference type="Rhea" id="RHEA:21740"/>
        <dbReference type="Rhea" id="RHEA-COMP:10698"/>
        <dbReference type="Rhea" id="RHEA-COMP:10700"/>
        <dbReference type="ChEBI" id="CHEBI:15361"/>
        <dbReference type="ChEBI" id="CHEBI:15378"/>
        <dbReference type="ChEBI" id="CHEBI:29919"/>
        <dbReference type="ChEBI" id="CHEBI:29950"/>
        <dbReference type="ChEBI" id="CHEBI:50058"/>
        <dbReference type="ChEBI" id="CHEBI:57678"/>
        <dbReference type="EC" id="2.8.1.2"/>
    </reaction>
    <physiologicalReaction direction="left-to-right" evidence="5">
        <dbReference type="Rhea" id="RHEA:21741"/>
    </physiologicalReaction>
</comment>
<evidence type="ECO:0000256" key="2">
    <source>
        <dbReference type="ARBA" id="ARBA00022490"/>
    </source>
</evidence>
<evidence type="ECO:0000313" key="11">
    <source>
        <dbReference type="EMBL" id="NYD90953.1"/>
    </source>
</evidence>
<protein>
    <recommendedName>
        <fullName evidence="7">3-mercaptopyruvate sulfurtransferase</fullName>
        <ecNumber evidence="6">2.8.1.2</ecNumber>
    </recommendedName>
    <alternativeName>
        <fullName evidence="8">Rhodanese-like protein</fullName>
    </alternativeName>
</protein>
<keyword evidence="3 11" id="KW-0808">Transferase</keyword>
<feature type="region of interest" description="Disordered" evidence="9">
    <location>
        <begin position="179"/>
        <end position="205"/>
    </location>
</feature>